<gene>
    <name evidence="1" type="ORF">MNBD_GAMMA07-629</name>
</gene>
<accession>A0A3B0WSI7</accession>
<dbReference type="EMBL" id="UOFF01000092">
    <property type="protein sequence ID" value="VAW55443.1"/>
    <property type="molecule type" value="Genomic_DNA"/>
</dbReference>
<protein>
    <submittedName>
        <fullName evidence="1">Uncharacterized protein</fullName>
    </submittedName>
</protein>
<reference evidence="1" key="1">
    <citation type="submission" date="2018-06" db="EMBL/GenBank/DDBJ databases">
        <authorList>
            <person name="Zhirakovskaya E."/>
        </authorList>
    </citation>
    <scope>NUCLEOTIDE SEQUENCE</scope>
</reference>
<evidence type="ECO:0000313" key="1">
    <source>
        <dbReference type="EMBL" id="VAW55443.1"/>
    </source>
</evidence>
<proteinExistence type="predicted"/>
<organism evidence="1">
    <name type="scientific">hydrothermal vent metagenome</name>
    <dbReference type="NCBI Taxonomy" id="652676"/>
    <lineage>
        <taxon>unclassified sequences</taxon>
        <taxon>metagenomes</taxon>
        <taxon>ecological metagenomes</taxon>
    </lineage>
</organism>
<name>A0A3B0WSI7_9ZZZZ</name>
<sequence length="81" mass="9124">MTQDLTTSAVARQNVLNNPYALTKLEEHLALGGLQFEGEIIFTKSQVAEILTIDERTIERYLTSSGDEIKSNGYRILTKKH</sequence>
<dbReference type="AlphaFoldDB" id="A0A3B0WSI7"/>